<dbReference type="KEGG" id="dfo:Dform_01859"/>
<proteinExistence type="predicted"/>
<dbReference type="OrthoDB" id="165167at2"/>
<protein>
    <recommendedName>
        <fullName evidence="3">Methyltransferase type 11 domain-containing protein</fullName>
    </recommendedName>
</protein>
<keyword evidence="2" id="KW-1185">Reference proteome</keyword>
<gene>
    <name evidence="1" type="ORF">Dform_01859</name>
</gene>
<dbReference type="AlphaFoldDB" id="A0A1P8F9N6"/>
<dbReference type="EMBL" id="CP018258">
    <property type="protein sequence ID" value="APV45177.1"/>
    <property type="molecule type" value="Genomic_DNA"/>
</dbReference>
<evidence type="ECO:0000313" key="1">
    <source>
        <dbReference type="EMBL" id="APV45177.1"/>
    </source>
</evidence>
<dbReference type="Proteomes" id="UP000185934">
    <property type="component" value="Chromosome"/>
</dbReference>
<dbReference type="STRING" id="1839801.Dform_01859"/>
<dbReference type="RefSeq" id="WP_076004755.1">
    <property type="nucleotide sequence ID" value="NZ_CP018258.1"/>
</dbReference>
<organism evidence="1 2">
    <name type="scientific">Dehalogenimonas formicexedens</name>
    <dbReference type="NCBI Taxonomy" id="1839801"/>
    <lineage>
        <taxon>Bacteria</taxon>
        <taxon>Bacillati</taxon>
        <taxon>Chloroflexota</taxon>
        <taxon>Dehalococcoidia</taxon>
        <taxon>Dehalococcoidales</taxon>
        <taxon>Dehalococcoidaceae</taxon>
        <taxon>Dehalogenimonas</taxon>
    </lineage>
</organism>
<name>A0A1P8F9N6_9CHLR</name>
<sequence length="128" mass="14497">MDEELIKKLLFKREYQAAILNAPPDYLDRIGIPVMDDISIRASLDFIQVFVTGKLEFLLQLPKILRALKPGGYLWVSYSSDNSKIPADVNRYILWAEMAKFGMAGVAMIAIDDTWSAMRFQPVGKAKL</sequence>
<evidence type="ECO:0008006" key="3">
    <source>
        <dbReference type="Google" id="ProtNLM"/>
    </source>
</evidence>
<accession>A0A1P8F9N6</accession>
<evidence type="ECO:0000313" key="2">
    <source>
        <dbReference type="Proteomes" id="UP000185934"/>
    </source>
</evidence>
<reference evidence="2" key="1">
    <citation type="submission" date="2016-11" db="EMBL/GenBank/DDBJ databases">
        <title>Dehalogenimonas formicexedens sp. nov., a chlorinated alkane respiring bacterium isolated from contaminated groundwater.</title>
        <authorList>
            <person name="Key T.A."/>
            <person name="Bowman K.S."/>
            <person name="Lee I."/>
            <person name="Chun J."/>
            <person name="Albuquerque L."/>
            <person name="da Costa M.S."/>
            <person name="Rainey F.A."/>
            <person name="Moe W.M."/>
        </authorList>
    </citation>
    <scope>NUCLEOTIDE SEQUENCE [LARGE SCALE GENOMIC DNA]</scope>
    <source>
        <strain evidence="2">NSZ-14</strain>
    </source>
</reference>